<dbReference type="Proteomes" id="UP001145072">
    <property type="component" value="Unassembled WGS sequence"/>
</dbReference>
<feature type="transmembrane region" description="Helical" evidence="7">
    <location>
        <begin position="212"/>
        <end position="234"/>
    </location>
</feature>
<name>A0A9X3WR69_9BACI</name>
<gene>
    <name evidence="9" type="ORF">NC661_17725</name>
</gene>
<feature type="transmembrane region" description="Helical" evidence="7">
    <location>
        <begin position="302"/>
        <end position="320"/>
    </location>
</feature>
<evidence type="ECO:0000256" key="2">
    <source>
        <dbReference type="ARBA" id="ARBA00022448"/>
    </source>
</evidence>
<feature type="transmembrane region" description="Helical" evidence="7">
    <location>
        <begin position="246"/>
        <end position="271"/>
    </location>
</feature>
<evidence type="ECO:0000256" key="1">
    <source>
        <dbReference type="ARBA" id="ARBA00004651"/>
    </source>
</evidence>
<feature type="transmembrane region" description="Helical" evidence="7">
    <location>
        <begin position="37"/>
        <end position="62"/>
    </location>
</feature>
<dbReference type="PROSITE" id="PS50850">
    <property type="entry name" value="MFS"/>
    <property type="match status" value="1"/>
</dbReference>
<feature type="transmembrane region" description="Helical" evidence="7">
    <location>
        <begin position="366"/>
        <end position="387"/>
    </location>
</feature>
<dbReference type="RefSeq" id="WP_259867055.1">
    <property type="nucleotide sequence ID" value="NZ_JAMQJZ010000017.1"/>
</dbReference>
<feature type="domain" description="Major facilitator superfamily (MFS) profile" evidence="8">
    <location>
        <begin position="1"/>
        <end position="183"/>
    </location>
</feature>
<feature type="transmembrane region" description="Helical" evidence="7">
    <location>
        <begin position="138"/>
        <end position="158"/>
    </location>
</feature>
<reference evidence="9" key="1">
    <citation type="submission" date="2022-06" db="EMBL/GenBank/DDBJ databases">
        <title>Aquibacillus sp. a new bacterium isolated from soil saline samples.</title>
        <authorList>
            <person name="Galisteo C."/>
            <person name="De La Haba R."/>
            <person name="Sanchez-Porro C."/>
            <person name="Ventosa A."/>
        </authorList>
    </citation>
    <scope>NUCLEOTIDE SEQUENCE</scope>
    <source>
        <strain evidence="9">JCM 12387</strain>
    </source>
</reference>
<dbReference type="AlphaFoldDB" id="A0A9X3WR69"/>
<keyword evidence="5 7" id="KW-1133">Transmembrane helix</keyword>
<dbReference type="SUPFAM" id="SSF103473">
    <property type="entry name" value="MFS general substrate transporter"/>
    <property type="match status" value="1"/>
</dbReference>
<evidence type="ECO:0000313" key="9">
    <source>
        <dbReference type="EMBL" id="MDC3422191.1"/>
    </source>
</evidence>
<dbReference type="InterPro" id="IPR036259">
    <property type="entry name" value="MFS_trans_sf"/>
</dbReference>
<protein>
    <submittedName>
        <fullName evidence="9">MFS transporter</fullName>
    </submittedName>
</protein>
<keyword evidence="10" id="KW-1185">Reference proteome</keyword>
<evidence type="ECO:0000256" key="7">
    <source>
        <dbReference type="SAM" id="Phobius"/>
    </source>
</evidence>
<dbReference type="Pfam" id="PF07690">
    <property type="entry name" value="MFS_1"/>
    <property type="match status" value="1"/>
</dbReference>
<keyword evidence="6 7" id="KW-0472">Membrane</keyword>
<feature type="transmembrane region" description="Helical" evidence="7">
    <location>
        <begin position="341"/>
        <end position="360"/>
    </location>
</feature>
<evidence type="ECO:0000256" key="4">
    <source>
        <dbReference type="ARBA" id="ARBA00022692"/>
    </source>
</evidence>
<evidence type="ECO:0000256" key="5">
    <source>
        <dbReference type="ARBA" id="ARBA00022989"/>
    </source>
</evidence>
<feature type="transmembrane region" description="Helical" evidence="7">
    <location>
        <begin position="278"/>
        <end position="296"/>
    </location>
</feature>
<keyword evidence="2" id="KW-0813">Transport</keyword>
<feature type="transmembrane region" description="Helical" evidence="7">
    <location>
        <begin position="12"/>
        <end position="31"/>
    </location>
</feature>
<comment type="caution">
    <text evidence="9">The sequence shown here is derived from an EMBL/GenBank/DDBJ whole genome shotgun (WGS) entry which is preliminary data.</text>
</comment>
<dbReference type="PANTHER" id="PTHR23513">
    <property type="entry name" value="INTEGRAL MEMBRANE EFFLUX PROTEIN-RELATED"/>
    <property type="match status" value="1"/>
</dbReference>
<dbReference type="InterPro" id="IPR020846">
    <property type="entry name" value="MFS_dom"/>
</dbReference>
<dbReference type="GO" id="GO:0005886">
    <property type="term" value="C:plasma membrane"/>
    <property type="evidence" value="ECO:0007669"/>
    <property type="project" value="UniProtKB-SubCell"/>
</dbReference>
<feature type="transmembrane region" description="Helical" evidence="7">
    <location>
        <begin position="96"/>
        <end position="117"/>
    </location>
</feature>
<evidence type="ECO:0000256" key="3">
    <source>
        <dbReference type="ARBA" id="ARBA00022475"/>
    </source>
</evidence>
<dbReference type="InterPro" id="IPR011701">
    <property type="entry name" value="MFS"/>
</dbReference>
<dbReference type="Gene3D" id="1.20.1250.20">
    <property type="entry name" value="MFS general substrate transporter like domains"/>
    <property type="match status" value="1"/>
</dbReference>
<sequence>MKKNHFAIVGSFFLGEFARSMYFVVITWMLYQMTEDALYTGLMVSLGFIPGVILNLFIGVIVDRINRKVLSILSILINTITMFALFSIMLVDLLEAWMILIVHMIIQLMGSVFRPSIQALTAEVFNKRDLPKIFSQSSASGITGSLIGASIGGIIIGVATASVALLIITISYAASFLLLAKISYKPVARSQVKHSIGHDLKEGFAYLRMHPFLFRLFGIMFTGQLVFHTSIGFLSVYTIEFLNQTAFVYGMLDASLSVGGVVAGIFGTWWLKVNQNRLAANALVIIFIGLLALGLAPIALVSFIGVFLVGLGTTWIRVLLQSIQQIATAKAYHGRMASYRMLCNQGSVVISGPIVGIIASNFGAEAVYLSLLLPVIIACGLSLTHTYKLQFNKTMEISG</sequence>
<dbReference type="CDD" id="cd06173">
    <property type="entry name" value="MFS_MefA_like"/>
    <property type="match status" value="1"/>
</dbReference>
<proteinExistence type="predicted"/>
<evidence type="ECO:0000259" key="8">
    <source>
        <dbReference type="PROSITE" id="PS50850"/>
    </source>
</evidence>
<comment type="subcellular location">
    <subcellularLocation>
        <location evidence="1">Cell membrane</location>
        <topology evidence="1">Multi-pass membrane protein</topology>
    </subcellularLocation>
</comment>
<feature type="transmembrane region" description="Helical" evidence="7">
    <location>
        <begin position="164"/>
        <end position="184"/>
    </location>
</feature>
<keyword evidence="4 7" id="KW-0812">Transmembrane</keyword>
<organism evidence="9 10">
    <name type="scientific">Aquibacillus koreensis</name>
    <dbReference type="NCBI Taxonomy" id="279446"/>
    <lineage>
        <taxon>Bacteria</taxon>
        <taxon>Bacillati</taxon>
        <taxon>Bacillota</taxon>
        <taxon>Bacilli</taxon>
        <taxon>Bacillales</taxon>
        <taxon>Bacillaceae</taxon>
        <taxon>Aquibacillus</taxon>
    </lineage>
</organism>
<accession>A0A9X3WR69</accession>
<feature type="transmembrane region" description="Helical" evidence="7">
    <location>
        <begin position="69"/>
        <end position="90"/>
    </location>
</feature>
<dbReference type="EMBL" id="JAMQJZ010000017">
    <property type="protein sequence ID" value="MDC3422191.1"/>
    <property type="molecule type" value="Genomic_DNA"/>
</dbReference>
<keyword evidence="3" id="KW-1003">Cell membrane</keyword>
<evidence type="ECO:0000256" key="6">
    <source>
        <dbReference type="ARBA" id="ARBA00023136"/>
    </source>
</evidence>
<dbReference type="PANTHER" id="PTHR23513:SF6">
    <property type="entry name" value="MAJOR FACILITATOR SUPERFAMILY ASSOCIATED DOMAIN-CONTAINING PROTEIN"/>
    <property type="match status" value="1"/>
</dbReference>
<dbReference type="GO" id="GO:0022857">
    <property type="term" value="F:transmembrane transporter activity"/>
    <property type="evidence" value="ECO:0007669"/>
    <property type="project" value="InterPro"/>
</dbReference>
<evidence type="ECO:0000313" key="10">
    <source>
        <dbReference type="Proteomes" id="UP001145072"/>
    </source>
</evidence>